<organism evidence="1 2">
    <name type="scientific">Rhizobium altiplani</name>
    <dbReference type="NCBI Taxonomy" id="1864509"/>
    <lineage>
        <taxon>Bacteria</taxon>
        <taxon>Pseudomonadati</taxon>
        <taxon>Pseudomonadota</taxon>
        <taxon>Alphaproteobacteria</taxon>
        <taxon>Hyphomicrobiales</taxon>
        <taxon>Rhizobiaceae</taxon>
        <taxon>Rhizobium/Agrobacterium group</taxon>
        <taxon>Rhizobium</taxon>
    </lineage>
</organism>
<dbReference type="RefSeq" id="WP_062374733.1">
    <property type="nucleotide sequence ID" value="NZ_LNCD01000137.1"/>
</dbReference>
<keyword evidence="2" id="KW-1185">Reference proteome</keyword>
<proteinExistence type="predicted"/>
<name>A0A120FF15_9HYPH</name>
<comment type="caution">
    <text evidence="1">The sequence shown here is derived from an EMBL/GenBank/DDBJ whole genome shotgun (WGS) entry which is preliminary data.</text>
</comment>
<dbReference type="Proteomes" id="UP000068164">
    <property type="component" value="Unassembled WGS sequence"/>
</dbReference>
<evidence type="ECO:0000313" key="2">
    <source>
        <dbReference type="Proteomes" id="UP000068164"/>
    </source>
</evidence>
<sequence length="65" mass="7444">MNILVPSTPHQCMQAFDNLPEPLRIAIAGAAFAYDPREIAERIAKGRRPETILRGIVRFERRVNR</sequence>
<reference evidence="1 2" key="1">
    <citation type="submission" date="2015-11" db="EMBL/GenBank/DDBJ databases">
        <title>Draft Genome Sequence of the Strain BR 10423 (Rhizobium sp.) isolated from nodules of Mimosa pudica.</title>
        <authorList>
            <person name="Barauna A.C."/>
            <person name="Zilli J.E."/>
            <person name="Simoes-Araujo J.L."/>
            <person name="Reis V.M."/>
            <person name="James E.K."/>
            <person name="Reis F.B.Jr."/>
            <person name="Rouws L.F."/>
            <person name="Passos S.R."/>
            <person name="Gois S.R."/>
        </authorList>
    </citation>
    <scope>NUCLEOTIDE SEQUENCE [LARGE SCALE GENOMIC DNA]</scope>
    <source>
        <strain evidence="1 2">BR10423</strain>
    </source>
</reference>
<protein>
    <submittedName>
        <fullName evidence="1">Uncharacterized protein</fullName>
    </submittedName>
</protein>
<evidence type="ECO:0000313" key="1">
    <source>
        <dbReference type="EMBL" id="KWV42111.1"/>
    </source>
</evidence>
<dbReference type="AlphaFoldDB" id="A0A120FF15"/>
<dbReference type="OrthoDB" id="8397127at2"/>
<accession>A0A120FF15</accession>
<dbReference type="EMBL" id="LNCD01000137">
    <property type="protein sequence ID" value="KWV42111.1"/>
    <property type="molecule type" value="Genomic_DNA"/>
</dbReference>
<gene>
    <name evidence="1" type="ORF">AS026_21105</name>
</gene>